<dbReference type="PANTHER" id="PTHR46470:SF2">
    <property type="entry name" value="GLYCERALDEHYDE 3-PHOSPHATE PHOSPHATASE"/>
    <property type="match status" value="1"/>
</dbReference>
<dbReference type="Proteomes" id="UP000028007">
    <property type="component" value="Unassembled WGS sequence"/>
</dbReference>
<comment type="cofactor">
    <cofactor evidence="1">
        <name>Mg(2+)</name>
        <dbReference type="ChEBI" id="CHEBI:18420"/>
    </cofactor>
</comment>
<dbReference type="PANTHER" id="PTHR46470">
    <property type="entry name" value="N-ACYLNEURAMINATE-9-PHOSPHATASE"/>
    <property type="match status" value="1"/>
</dbReference>
<dbReference type="InterPro" id="IPR006439">
    <property type="entry name" value="HAD-SF_hydro_IA"/>
</dbReference>
<dbReference type="OrthoDB" id="9797415at2"/>
<keyword evidence="4" id="KW-0460">Magnesium</keyword>
<dbReference type="PRINTS" id="PR00413">
    <property type="entry name" value="HADHALOGNASE"/>
</dbReference>
<dbReference type="EMBL" id="JNFF01000122">
    <property type="protein sequence ID" value="KEQ27986.1"/>
    <property type="molecule type" value="Genomic_DNA"/>
</dbReference>
<dbReference type="InterPro" id="IPR036412">
    <property type="entry name" value="HAD-like_sf"/>
</dbReference>
<sequence length="236" mass="26355">MIKGLLFDYGGTIDTNGIHWAVVLKNAYQHFGIEVPETLFSQAYTFGERSLALKALVKPEHTFLDVLRLKVGQQFQFLNEQGFITNPEAIEMIAAHCNEFAADTISVTKRTLEELAEKYPLVMVSNFYGNLHTVLRDFDILHLFKEVIESAVVGCRKPDPKIYQLGVDALGFAPEECMVVGDTFGKDIVPAKAVGCPVIWLKCQGWEEDPEKIRETGILADFTITDFAEIPAIIKG</sequence>
<dbReference type="AlphaFoldDB" id="A0A081PBB3"/>
<keyword evidence="2" id="KW-0479">Metal-binding</keyword>
<proteinExistence type="predicted"/>
<name>A0A081PBB3_9SPHI</name>
<organism evidence="5 6">
    <name type="scientific">Pedobacter antarcticus 4BY</name>
    <dbReference type="NCBI Taxonomy" id="1358423"/>
    <lineage>
        <taxon>Bacteria</taxon>
        <taxon>Pseudomonadati</taxon>
        <taxon>Bacteroidota</taxon>
        <taxon>Sphingobacteriia</taxon>
        <taxon>Sphingobacteriales</taxon>
        <taxon>Sphingobacteriaceae</taxon>
        <taxon>Pedobacter</taxon>
    </lineage>
</organism>
<dbReference type="GO" id="GO:0016791">
    <property type="term" value="F:phosphatase activity"/>
    <property type="evidence" value="ECO:0007669"/>
    <property type="project" value="TreeGrafter"/>
</dbReference>
<accession>A0A081PBB3</accession>
<dbReference type="NCBIfam" id="TIGR01509">
    <property type="entry name" value="HAD-SF-IA-v3"/>
    <property type="match status" value="1"/>
</dbReference>
<dbReference type="InterPro" id="IPR051400">
    <property type="entry name" value="HAD-like_hydrolase"/>
</dbReference>
<dbReference type="RefSeq" id="WP_037445266.1">
    <property type="nucleotide sequence ID" value="NZ_JNFF01000122.1"/>
</dbReference>
<evidence type="ECO:0000256" key="4">
    <source>
        <dbReference type="ARBA" id="ARBA00022842"/>
    </source>
</evidence>
<dbReference type="NCBIfam" id="TIGR01549">
    <property type="entry name" value="HAD-SF-IA-v1"/>
    <property type="match status" value="1"/>
</dbReference>
<evidence type="ECO:0000256" key="1">
    <source>
        <dbReference type="ARBA" id="ARBA00001946"/>
    </source>
</evidence>
<evidence type="ECO:0000256" key="2">
    <source>
        <dbReference type="ARBA" id="ARBA00022723"/>
    </source>
</evidence>
<dbReference type="Pfam" id="PF00702">
    <property type="entry name" value="Hydrolase"/>
    <property type="match status" value="1"/>
</dbReference>
<dbReference type="Gene3D" id="3.40.50.1000">
    <property type="entry name" value="HAD superfamily/HAD-like"/>
    <property type="match status" value="1"/>
</dbReference>
<dbReference type="InterPro" id="IPR023214">
    <property type="entry name" value="HAD_sf"/>
</dbReference>
<reference evidence="5 6" key="1">
    <citation type="journal article" date="1992" name="Int. J. Syst. Bacteriol.">
        <title>Sphingobacterium antarcticus sp. nov. a Psychrotrophic Bacterium from the Soils of Schirmacher Oasis, Antarctica.</title>
        <authorList>
            <person name="Shivaji S."/>
            <person name="Ray M.K."/>
            <person name="Rao N.S."/>
            <person name="Saiserr L."/>
            <person name="Jagannadham M.V."/>
            <person name="Kumar G.S."/>
            <person name="Reddy G."/>
            <person name="Bhargava P.M."/>
        </authorList>
    </citation>
    <scope>NUCLEOTIDE SEQUENCE [LARGE SCALE GENOMIC DNA]</scope>
    <source>
        <strain evidence="5 6">4BY</strain>
    </source>
</reference>
<evidence type="ECO:0000256" key="3">
    <source>
        <dbReference type="ARBA" id="ARBA00022801"/>
    </source>
</evidence>
<dbReference type="SUPFAM" id="SSF56784">
    <property type="entry name" value="HAD-like"/>
    <property type="match status" value="1"/>
</dbReference>
<comment type="caution">
    <text evidence="5">The sequence shown here is derived from an EMBL/GenBank/DDBJ whole genome shotgun (WGS) entry which is preliminary data.</text>
</comment>
<dbReference type="GO" id="GO:0044281">
    <property type="term" value="P:small molecule metabolic process"/>
    <property type="evidence" value="ECO:0007669"/>
    <property type="project" value="UniProtKB-ARBA"/>
</dbReference>
<evidence type="ECO:0000313" key="6">
    <source>
        <dbReference type="Proteomes" id="UP000028007"/>
    </source>
</evidence>
<evidence type="ECO:0000313" key="5">
    <source>
        <dbReference type="EMBL" id="KEQ27986.1"/>
    </source>
</evidence>
<protein>
    <submittedName>
        <fullName evidence="5">Haloacid dehalogenase</fullName>
    </submittedName>
</protein>
<dbReference type="SFLD" id="SFLDS00003">
    <property type="entry name" value="Haloacid_Dehalogenase"/>
    <property type="match status" value="1"/>
</dbReference>
<dbReference type="eggNOG" id="COG1011">
    <property type="taxonomic scope" value="Bacteria"/>
</dbReference>
<keyword evidence="3" id="KW-0378">Hydrolase</keyword>
<keyword evidence="6" id="KW-1185">Reference proteome</keyword>
<gene>
    <name evidence="5" type="ORF">N180_14920</name>
</gene>
<dbReference type="SFLD" id="SFLDG01129">
    <property type="entry name" value="C1.5:_HAD__Beta-PGM__Phosphata"/>
    <property type="match status" value="1"/>
</dbReference>
<dbReference type="GO" id="GO:0046872">
    <property type="term" value="F:metal ion binding"/>
    <property type="evidence" value="ECO:0007669"/>
    <property type="project" value="UniProtKB-KW"/>
</dbReference>